<evidence type="ECO:0000313" key="1">
    <source>
        <dbReference type="EMBL" id="KKN08699.1"/>
    </source>
</evidence>
<reference evidence="1" key="1">
    <citation type="journal article" date="2015" name="Nature">
        <title>Complex archaea that bridge the gap between prokaryotes and eukaryotes.</title>
        <authorList>
            <person name="Spang A."/>
            <person name="Saw J.H."/>
            <person name="Jorgensen S.L."/>
            <person name="Zaremba-Niedzwiedzka K."/>
            <person name="Martijn J."/>
            <person name="Lind A.E."/>
            <person name="van Eijk R."/>
            <person name="Schleper C."/>
            <person name="Guy L."/>
            <person name="Ettema T.J."/>
        </authorList>
    </citation>
    <scope>NUCLEOTIDE SEQUENCE</scope>
</reference>
<organism evidence="1">
    <name type="scientific">marine sediment metagenome</name>
    <dbReference type="NCBI Taxonomy" id="412755"/>
    <lineage>
        <taxon>unclassified sequences</taxon>
        <taxon>metagenomes</taxon>
        <taxon>ecological metagenomes</taxon>
    </lineage>
</organism>
<proteinExistence type="predicted"/>
<dbReference type="AlphaFoldDB" id="A0A0F9MSI0"/>
<gene>
    <name evidence="1" type="ORF">LCGC14_1053980</name>
</gene>
<evidence type="ECO:0008006" key="2">
    <source>
        <dbReference type="Google" id="ProtNLM"/>
    </source>
</evidence>
<dbReference type="EMBL" id="LAZR01004425">
    <property type="protein sequence ID" value="KKN08699.1"/>
    <property type="molecule type" value="Genomic_DNA"/>
</dbReference>
<name>A0A0F9MSI0_9ZZZZ</name>
<accession>A0A0F9MSI0</accession>
<comment type="caution">
    <text evidence="1">The sequence shown here is derived from an EMBL/GenBank/DDBJ whole genome shotgun (WGS) entry which is preliminary data.</text>
</comment>
<protein>
    <recommendedName>
        <fullName evidence="2">Transcription factor zinc-finger domain-containing protein</fullName>
    </recommendedName>
</protein>
<sequence>MATLKPRHEVDDDVILDESADLVASGYEAACPSCKEIAELDEVPASADLVYCELCELWFDTAPPEHAYG</sequence>